<feature type="transmembrane region" description="Helical" evidence="6">
    <location>
        <begin position="275"/>
        <end position="293"/>
    </location>
</feature>
<dbReference type="PANTHER" id="PTHR32322:SF2">
    <property type="entry name" value="EAMA DOMAIN-CONTAINING PROTEIN"/>
    <property type="match status" value="1"/>
</dbReference>
<comment type="subcellular location">
    <subcellularLocation>
        <location evidence="1">Membrane</location>
        <topology evidence="1">Multi-pass membrane protein</topology>
    </subcellularLocation>
</comment>
<reference evidence="8 9" key="1">
    <citation type="submission" date="2023-01" db="EMBL/GenBank/DDBJ databases">
        <title>Novel species of the genus Asticcacaulis isolated from rivers.</title>
        <authorList>
            <person name="Lu H."/>
        </authorList>
    </citation>
    <scope>NUCLEOTIDE SEQUENCE [LARGE SCALE GENOMIC DNA]</scope>
    <source>
        <strain evidence="8 9">LKC15W</strain>
    </source>
</reference>
<feature type="transmembrane region" description="Helical" evidence="6">
    <location>
        <begin position="188"/>
        <end position="207"/>
    </location>
</feature>
<dbReference type="Proteomes" id="UP001218579">
    <property type="component" value="Unassembled WGS sequence"/>
</dbReference>
<feature type="transmembrane region" description="Helical" evidence="6">
    <location>
        <begin position="219"/>
        <end position="239"/>
    </location>
</feature>
<keyword evidence="5 6" id="KW-0472">Membrane</keyword>
<accession>A0ABT5HGV6</accession>
<dbReference type="InterPro" id="IPR037185">
    <property type="entry name" value="EmrE-like"/>
</dbReference>
<name>A0ABT5HGV6_9CAUL</name>
<feature type="transmembrane region" description="Helical" evidence="6">
    <location>
        <begin position="251"/>
        <end position="269"/>
    </location>
</feature>
<feature type="domain" description="EamA" evidence="7">
    <location>
        <begin position="159"/>
        <end position="292"/>
    </location>
</feature>
<dbReference type="InterPro" id="IPR050638">
    <property type="entry name" value="AA-Vitamin_Transporters"/>
</dbReference>
<organism evidence="8 9">
    <name type="scientific">Asticcacaulis machinosus</name>
    <dbReference type="NCBI Taxonomy" id="2984211"/>
    <lineage>
        <taxon>Bacteria</taxon>
        <taxon>Pseudomonadati</taxon>
        <taxon>Pseudomonadota</taxon>
        <taxon>Alphaproteobacteria</taxon>
        <taxon>Caulobacterales</taxon>
        <taxon>Caulobacteraceae</taxon>
        <taxon>Asticcacaulis</taxon>
    </lineage>
</organism>
<dbReference type="SUPFAM" id="SSF103481">
    <property type="entry name" value="Multidrug resistance efflux transporter EmrE"/>
    <property type="match status" value="2"/>
</dbReference>
<sequence>MKISPVQGYGLAFLSALLWGVSGTLGQFLFEHKGINVGWLVAVRMLIAGVLFLGFVAARHPRDIFRIWRTPQDARRMLAFGLLGMLAVQYTYFAAIEASNAATATVIQYVGPVMIAAWFALKEKRWPSPLEVLSIVLAVAGVYFLVTHGDLSTLNISPIALFWGLSSALALAFYSIQPIALMHKYRAPLVIGWGMLIGGGALAVVYPPWQVSGVWDAETYGFMAFIIVFGTLVPFYAYLTAVKVIGARISSLMACAEPLAATVLAVIWLGVSFGAYEWIGTACILGTILLLTLRRGPQAV</sequence>
<evidence type="ECO:0000256" key="2">
    <source>
        <dbReference type="ARBA" id="ARBA00007362"/>
    </source>
</evidence>
<feature type="transmembrane region" description="Helical" evidence="6">
    <location>
        <begin position="128"/>
        <end position="146"/>
    </location>
</feature>
<keyword evidence="9" id="KW-1185">Reference proteome</keyword>
<evidence type="ECO:0000256" key="1">
    <source>
        <dbReference type="ARBA" id="ARBA00004141"/>
    </source>
</evidence>
<comment type="caution">
    <text evidence="8">The sequence shown here is derived from an EMBL/GenBank/DDBJ whole genome shotgun (WGS) entry which is preliminary data.</text>
</comment>
<dbReference type="RefSeq" id="WP_272743730.1">
    <property type="nucleotide sequence ID" value="NZ_JAQQKV010000001.1"/>
</dbReference>
<dbReference type="InterPro" id="IPR000620">
    <property type="entry name" value="EamA_dom"/>
</dbReference>
<dbReference type="Pfam" id="PF00892">
    <property type="entry name" value="EamA"/>
    <property type="match status" value="2"/>
</dbReference>
<evidence type="ECO:0000313" key="9">
    <source>
        <dbReference type="Proteomes" id="UP001218579"/>
    </source>
</evidence>
<evidence type="ECO:0000256" key="5">
    <source>
        <dbReference type="ARBA" id="ARBA00023136"/>
    </source>
</evidence>
<feature type="transmembrane region" description="Helical" evidence="6">
    <location>
        <begin position="77"/>
        <end position="95"/>
    </location>
</feature>
<feature type="domain" description="EamA" evidence="7">
    <location>
        <begin position="8"/>
        <end position="146"/>
    </location>
</feature>
<evidence type="ECO:0000313" key="8">
    <source>
        <dbReference type="EMBL" id="MDC7675423.1"/>
    </source>
</evidence>
<evidence type="ECO:0000256" key="6">
    <source>
        <dbReference type="SAM" id="Phobius"/>
    </source>
</evidence>
<evidence type="ECO:0000259" key="7">
    <source>
        <dbReference type="Pfam" id="PF00892"/>
    </source>
</evidence>
<keyword evidence="3 6" id="KW-0812">Transmembrane</keyword>
<feature type="transmembrane region" description="Helical" evidence="6">
    <location>
        <begin position="101"/>
        <end position="121"/>
    </location>
</feature>
<comment type="similarity">
    <text evidence="2">Belongs to the EamA transporter family.</text>
</comment>
<feature type="transmembrane region" description="Helical" evidence="6">
    <location>
        <begin position="158"/>
        <end position="176"/>
    </location>
</feature>
<proteinExistence type="inferred from homology"/>
<protein>
    <submittedName>
        <fullName evidence="8">EamA family transporter</fullName>
    </submittedName>
</protein>
<gene>
    <name evidence="8" type="ORF">PQU98_04740</name>
</gene>
<keyword evidence="4 6" id="KW-1133">Transmembrane helix</keyword>
<dbReference type="PANTHER" id="PTHR32322">
    <property type="entry name" value="INNER MEMBRANE TRANSPORTER"/>
    <property type="match status" value="1"/>
</dbReference>
<evidence type="ECO:0000256" key="4">
    <source>
        <dbReference type="ARBA" id="ARBA00022989"/>
    </source>
</evidence>
<feature type="transmembrane region" description="Helical" evidence="6">
    <location>
        <begin position="36"/>
        <end position="56"/>
    </location>
</feature>
<dbReference type="EMBL" id="JAQQKV010000001">
    <property type="protein sequence ID" value="MDC7675423.1"/>
    <property type="molecule type" value="Genomic_DNA"/>
</dbReference>
<evidence type="ECO:0000256" key="3">
    <source>
        <dbReference type="ARBA" id="ARBA00022692"/>
    </source>
</evidence>